<comment type="caution">
    <text evidence="5">The sequence shown here is derived from an EMBL/GenBank/DDBJ whole genome shotgun (WGS) entry which is preliminary data.</text>
</comment>
<evidence type="ECO:0000259" key="3">
    <source>
        <dbReference type="Pfam" id="PF10302"/>
    </source>
</evidence>
<dbReference type="Pfam" id="PF10302">
    <property type="entry name" value="Dsc3_N"/>
    <property type="match status" value="1"/>
</dbReference>
<feature type="region of interest" description="Disordered" evidence="1">
    <location>
        <begin position="1"/>
        <end position="22"/>
    </location>
</feature>
<dbReference type="Proteomes" id="UP000245956">
    <property type="component" value="Unassembled WGS sequence"/>
</dbReference>
<proteinExistence type="predicted"/>
<evidence type="ECO:0000256" key="2">
    <source>
        <dbReference type="SAM" id="Phobius"/>
    </source>
</evidence>
<evidence type="ECO:0000256" key="1">
    <source>
        <dbReference type="SAM" id="MobiDB-lite"/>
    </source>
</evidence>
<dbReference type="Pfam" id="PF13373">
    <property type="entry name" value="Dsc3_C"/>
    <property type="match status" value="1"/>
</dbReference>
<feature type="compositionally biased region" description="Low complexity" evidence="1">
    <location>
        <begin position="194"/>
        <end position="203"/>
    </location>
</feature>
<dbReference type="PANTHER" id="PTHR28049">
    <property type="entry name" value="TRANSMEMBRANE PROTEIN YOR223W"/>
    <property type="match status" value="1"/>
</dbReference>
<dbReference type="PANTHER" id="PTHR28049:SF1">
    <property type="entry name" value="DSC E3 UBIQUITIN LIGASE COMPLEX SUBUNIT 3"/>
    <property type="match status" value="1"/>
</dbReference>
<feature type="transmembrane region" description="Helical" evidence="2">
    <location>
        <begin position="384"/>
        <end position="403"/>
    </location>
</feature>
<evidence type="ECO:0000313" key="5">
    <source>
        <dbReference type="EMBL" id="PWI73519.1"/>
    </source>
</evidence>
<feature type="domain" description="DSC E3 ubiquitin ligase complex subunit 3 ubiquitin-like" evidence="3">
    <location>
        <begin position="125"/>
        <end position="242"/>
    </location>
</feature>
<gene>
    <name evidence="5" type="ORF">PCL_08795</name>
</gene>
<dbReference type="InterPro" id="IPR045226">
    <property type="entry name" value="Dsc3"/>
</dbReference>
<dbReference type="SUPFAM" id="SSF54236">
    <property type="entry name" value="Ubiquitin-like"/>
    <property type="match status" value="1"/>
</dbReference>
<feature type="region of interest" description="Disordered" evidence="1">
    <location>
        <begin position="192"/>
        <end position="226"/>
    </location>
</feature>
<dbReference type="EMBL" id="LCWV01000004">
    <property type="protein sequence ID" value="PWI73519.1"/>
    <property type="molecule type" value="Genomic_DNA"/>
</dbReference>
<accession>A0A2U3EG80</accession>
<dbReference type="InterPro" id="IPR025390">
    <property type="entry name" value="Dsc3_C"/>
</dbReference>
<evidence type="ECO:0008006" key="7">
    <source>
        <dbReference type="Google" id="ProtNLM"/>
    </source>
</evidence>
<feature type="domain" description="DSC E3 ubiquitin ligase complex subunit 3 C-terminal" evidence="4">
    <location>
        <begin position="302"/>
        <end position="430"/>
    </location>
</feature>
<evidence type="ECO:0000259" key="4">
    <source>
        <dbReference type="Pfam" id="PF13373"/>
    </source>
</evidence>
<dbReference type="InterPro" id="IPR029071">
    <property type="entry name" value="Ubiquitin-like_domsf"/>
</dbReference>
<feature type="compositionally biased region" description="Low complexity" evidence="1">
    <location>
        <begin position="263"/>
        <end position="294"/>
    </location>
</feature>
<keyword evidence="2" id="KW-1133">Transmembrane helix</keyword>
<feature type="compositionally biased region" description="Basic residues" evidence="1">
    <location>
        <begin position="96"/>
        <end position="109"/>
    </location>
</feature>
<evidence type="ECO:0000313" key="6">
    <source>
        <dbReference type="Proteomes" id="UP000245956"/>
    </source>
</evidence>
<dbReference type="GO" id="GO:0044695">
    <property type="term" value="C:Dsc E3 ubiquitin ligase complex"/>
    <property type="evidence" value="ECO:0007669"/>
    <property type="project" value="InterPro"/>
</dbReference>
<protein>
    <recommendedName>
        <fullName evidence="7">Ubiquitin-like domain-containing protein</fullName>
    </recommendedName>
</protein>
<organism evidence="5 6">
    <name type="scientific">Purpureocillium lilacinum</name>
    <name type="common">Paecilomyces lilacinus</name>
    <dbReference type="NCBI Taxonomy" id="33203"/>
    <lineage>
        <taxon>Eukaryota</taxon>
        <taxon>Fungi</taxon>
        <taxon>Dikarya</taxon>
        <taxon>Ascomycota</taxon>
        <taxon>Pezizomycotina</taxon>
        <taxon>Sordariomycetes</taxon>
        <taxon>Hypocreomycetidae</taxon>
        <taxon>Hypocreales</taxon>
        <taxon>Ophiocordycipitaceae</taxon>
        <taxon>Purpureocillium</taxon>
    </lineage>
</organism>
<sequence length="437" mass="45572">MLTPAKVGEEEDGDSAQGGGAHCGPRLHGSSCHPTVSIAPAVVTSCANGRQLSSTSLTAFRDTNLIRIACQASHHDGTQSQPRTSIDATPPARTRANTRPRPHSHRSHRTPTLPHHAAMTSAPLHLTIRFSTSIPDLELDIPSPHLTTVLSLKHLLRTRLSTPNRLRLIHQGRILPDASALSAVLKPLPPPPLAASSASAKRSTAAHRDEDHGGAGKGKGKAVEGAAPPPLRIYVNCSIGDELSAADLAAEATAAHNPPSDPSPGDGSKAQAGISSSNGAAAASGNDAGAGLSSWRTRPRPRGFDRLLQAGFTSSEISTLRTQFASINSDRFAPDAMPSPDTLRGLEDAWIDSNAGEVPSLGAGAAGGATIEDELSSMSTVLDILIRGMMIGFFFPLGSLTWLLRQGVWSEKWQIFVGSGVVLSLTVGIVMGISGER</sequence>
<feature type="region of interest" description="Disordered" evidence="1">
    <location>
        <begin position="73"/>
        <end position="114"/>
    </location>
</feature>
<feature type="compositionally biased region" description="Polar residues" evidence="1">
    <location>
        <begin position="78"/>
        <end position="87"/>
    </location>
</feature>
<dbReference type="AlphaFoldDB" id="A0A2U3EG80"/>
<dbReference type="CDD" id="cd17039">
    <property type="entry name" value="Ubl_ubiquitin_like"/>
    <property type="match status" value="1"/>
</dbReference>
<dbReference type="Gene3D" id="3.10.20.90">
    <property type="entry name" value="Phosphatidylinositol 3-kinase Catalytic Subunit, Chain A, domain 1"/>
    <property type="match status" value="1"/>
</dbReference>
<feature type="region of interest" description="Disordered" evidence="1">
    <location>
        <begin position="251"/>
        <end position="299"/>
    </location>
</feature>
<keyword evidence="2" id="KW-0812">Transmembrane</keyword>
<reference evidence="5 6" key="1">
    <citation type="journal article" date="2016" name="Front. Microbiol.">
        <title>Genome and transcriptome sequences reveal the specific parasitism of the nematophagous Purpureocillium lilacinum 36-1.</title>
        <authorList>
            <person name="Xie J."/>
            <person name="Li S."/>
            <person name="Mo C."/>
            <person name="Xiao X."/>
            <person name="Peng D."/>
            <person name="Wang G."/>
            <person name="Xiao Y."/>
        </authorList>
    </citation>
    <scope>NUCLEOTIDE SEQUENCE [LARGE SCALE GENOMIC DNA]</scope>
    <source>
        <strain evidence="5 6">36-1</strain>
    </source>
</reference>
<feature type="transmembrane region" description="Helical" evidence="2">
    <location>
        <begin position="415"/>
        <end position="434"/>
    </location>
</feature>
<name>A0A2U3EG80_PURLI</name>
<keyword evidence="2" id="KW-0472">Membrane</keyword>
<dbReference type="GO" id="GO:0005783">
    <property type="term" value="C:endoplasmic reticulum"/>
    <property type="evidence" value="ECO:0007669"/>
    <property type="project" value="TreeGrafter"/>
</dbReference>
<dbReference type="InterPro" id="IPR019413">
    <property type="entry name" value="Dsc3_ub-like_dom"/>
</dbReference>